<dbReference type="Proteomes" id="UP000030671">
    <property type="component" value="Unassembled WGS sequence"/>
</dbReference>
<dbReference type="InParanoid" id="W4JQ75"/>
<evidence type="ECO:0000313" key="1">
    <source>
        <dbReference type="EMBL" id="ETW75031.1"/>
    </source>
</evidence>
<dbReference type="KEGG" id="hir:HETIRDRAFT_332497"/>
<dbReference type="RefSeq" id="XP_009553482.1">
    <property type="nucleotide sequence ID" value="XM_009555187.1"/>
</dbReference>
<proteinExistence type="predicted"/>
<dbReference type="HOGENOM" id="CLU_163763_1_0_1"/>
<accession>W4JQ75</accession>
<keyword evidence="2" id="KW-1185">Reference proteome</keyword>
<dbReference type="GeneID" id="20671737"/>
<evidence type="ECO:0000313" key="2">
    <source>
        <dbReference type="Proteomes" id="UP000030671"/>
    </source>
</evidence>
<reference evidence="1 2" key="1">
    <citation type="journal article" date="2012" name="New Phytol.">
        <title>Insight into trade-off between wood decay and parasitism from the genome of a fungal forest pathogen.</title>
        <authorList>
            <person name="Olson A."/>
            <person name="Aerts A."/>
            <person name="Asiegbu F."/>
            <person name="Belbahri L."/>
            <person name="Bouzid O."/>
            <person name="Broberg A."/>
            <person name="Canback B."/>
            <person name="Coutinho P.M."/>
            <person name="Cullen D."/>
            <person name="Dalman K."/>
            <person name="Deflorio G."/>
            <person name="van Diepen L.T."/>
            <person name="Dunand C."/>
            <person name="Duplessis S."/>
            <person name="Durling M."/>
            <person name="Gonthier P."/>
            <person name="Grimwood J."/>
            <person name="Fossdal C.G."/>
            <person name="Hansson D."/>
            <person name="Henrissat B."/>
            <person name="Hietala A."/>
            <person name="Himmelstrand K."/>
            <person name="Hoffmeister D."/>
            <person name="Hogberg N."/>
            <person name="James T.Y."/>
            <person name="Karlsson M."/>
            <person name="Kohler A."/>
            <person name="Kues U."/>
            <person name="Lee Y.H."/>
            <person name="Lin Y.C."/>
            <person name="Lind M."/>
            <person name="Lindquist E."/>
            <person name="Lombard V."/>
            <person name="Lucas S."/>
            <person name="Lunden K."/>
            <person name="Morin E."/>
            <person name="Murat C."/>
            <person name="Park J."/>
            <person name="Raffaello T."/>
            <person name="Rouze P."/>
            <person name="Salamov A."/>
            <person name="Schmutz J."/>
            <person name="Solheim H."/>
            <person name="Stahlberg J."/>
            <person name="Velez H."/>
            <person name="de Vries R.P."/>
            <person name="Wiebenga A."/>
            <person name="Woodward S."/>
            <person name="Yakovlev I."/>
            <person name="Garbelotto M."/>
            <person name="Martin F."/>
            <person name="Grigoriev I.V."/>
            <person name="Stenlid J."/>
        </authorList>
    </citation>
    <scope>NUCLEOTIDE SEQUENCE [LARGE SCALE GENOMIC DNA]</scope>
    <source>
        <strain evidence="1 2">TC 32-1</strain>
    </source>
</reference>
<dbReference type="AlphaFoldDB" id="W4JQ75"/>
<protein>
    <submittedName>
        <fullName evidence="1">Uncharacterized protein</fullName>
    </submittedName>
</protein>
<dbReference type="EMBL" id="KI925467">
    <property type="protein sequence ID" value="ETW75031.1"/>
    <property type="molecule type" value="Genomic_DNA"/>
</dbReference>
<organism evidence="1 2">
    <name type="scientific">Heterobasidion irregulare (strain TC 32-1)</name>
    <dbReference type="NCBI Taxonomy" id="747525"/>
    <lineage>
        <taxon>Eukaryota</taxon>
        <taxon>Fungi</taxon>
        <taxon>Dikarya</taxon>
        <taxon>Basidiomycota</taxon>
        <taxon>Agaricomycotina</taxon>
        <taxon>Agaricomycetes</taxon>
        <taxon>Russulales</taxon>
        <taxon>Bondarzewiaceae</taxon>
        <taxon>Heterobasidion</taxon>
        <taxon>Heterobasidion annosum species complex</taxon>
    </lineage>
</organism>
<name>W4JQ75_HETIT</name>
<gene>
    <name evidence="1" type="ORF">HETIRDRAFT_332497</name>
</gene>
<feature type="non-terminal residue" evidence="1">
    <location>
        <position position="1"/>
    </location>
</feature>
<sequence length="56" mass="6021">TDPSAAKCPLVACGWLGGDQLCLVQVSIFSIHLVLFGISSKLSKYLPQTLAWVHAH</sequence>